<dbReference type="InterPro" id="IPR003855">
    <property type="entry name" value="K+_transporter"/>
</dbReference>
<dbReference type="HAMAP" id="MF_01522">
    <property type="entry name" value="Kup"/>
    <property type="match status" value="1"/>
</dbReference>
<dbReference type="GO" id="GO:0005886">
    <property type="term" value="C:plasma membrane"/>
    <property type="evidence" value="ECO:0007669"/>
    <property type="project" value="UniProtKB-SubCell"/>
</dbReference>
<dbReference type="Proteomes" id="UP000054596">
    <property type="component" value="Unassembled WGS sequence"/>
</dbReference>
<comment type="caution">
    <text evidence="16">The sequence shown here is derived from an EMBL/GenBank/DDBJ whole genome shotgun (WGS) entry which is preliminary data.</text>
</comment>
<feature type="transmembrane region" description="Helical" evidence="12">
    <location>
        <begin position="311"/>
        <end position="340"/>
    </location>
</feature>
<dbReference type="Pfam" id="PF22776">
    <property type="entry name" value="K_trans_C"/>
    <property type="match status" value="1"/>
</dbReference>
<evidence type="ECO:0000256" key="13">
    <source>
        <dbReference type="SAM" id="MobiDB-lite"/>
    </source>
</evidence>
<proteinExistence type="inferred from homology"/>
<evidence type="ECO:0000256" key="4">
    <source>
        <dbReference type="ARBA" id="ARBA00022475"/>
    </source>
</evidence>
<evidence type="ECO:0000313" key="17">
    <source>
        <dbReference type="Proteomes" id="UP000054596"/>
    </source>
</evidence>
<feature type="transmembrane region" description="Helical" evidence="12">
    <location>
        <begin position="193"/>
        <end position="213"/>
    </location>
</feature>
<evidence type="ECO:0000259" key="15">
    <source>
        <dbReference type="Pfam" id="PF22776"/>
    </source>
</evidence>
<keyword evidence="10 12" id="KW-0406">Ion transport</keyword>
<evidence type="ECO:0000259" key="14">
    <source>
        <dbReference type="Pfam" id="PF02705"/>
    </source>
</evidence>
<protein>
    <recommendedName>
        <fullName evidence="12">Probable potassium transport system protein Kup</fullName>
    </recommendedName>
</protein>
<name>A0A158AXA8_9BURK</name>
<feature type="transmembrane region" description="Helical" evidence="12">
    <location>
        <begin position="416"/>
        <end position="440"/>
    </location>
</feature>
<accession>A0A158AXA8</accession>
<dbReference type="InterPro" id="IPR023051">
    <property type="entry name" value="Kup"/>
</dbReference>
<dbReference type="PANTHER" id="PTHR30540:SF79">
    <property type="entry name" value="LOW AFFINITY POTASSIUM TRANSPORT SYSTEM PROTEIN KUP"/>
    <property type="match status" value="1"/>
</dbReference>
<feature type="transmembrane region" description="Helical" evidence="12">
    <location>
        <begin position="361"/>
        <end position="381"/>
    </location>
</feature>
<sequence>MTTTSNDAPRPARDGANQARERRPAPAPKKALTGLMLGALGIVFGDIGTSPIYALRQGVTEAGSVDASIVMGILSMIVWAVVIVVMGKYVCYVMRADNEGEGGIVALTALARSGYEQQGRRVPHLLLMAGLFGAAMFYGDSMITPAVSVLSAVEGLSQVSAKFEPFIVPIAAAILVALFLFQSRGTAVVGKAFGPVMLLWFAYLAAVGVYRIVEHPDVLRALSPAYAWALVIAHAGLAFTILGAVILALTGAEALYADIGHFGRRAIRLAWLVVVFPAIIVGYFGQAATILHQPGSAKQPFFFAAPSWALIPTVLIALLATVIASQAVISGAFSMTSQAIELGFLPRLRVIETSTSQRGQVYVPAVNAALFAAVMFLVLVFRSSDRLTSAYGIAVGLTMLITTVQMVSVTRNIWRWSWLAVAALSVPLIAIDGLLVAANVHKIPQGGWFPVAIGIVLFVSMATWHRGLELAQMHSSRAQPLAEFLRHVLTSGERPARVPGTAVYPGSTQGATPSALASNVRHNRVLHETTVIFANRSESAPRVDEHTRIEVRDLGAGCYEVISRHGFVERPNLPRLLASLDGQLGQWRFDPKHTTFFLPRDEAMPGCSHGQMARWRERLFGGMSFHSASRAEYYGLRSEDVVELGVQVVL</sequence>
<feature type="domain" description="K+ potassium transporter integral membrane" evidence="14">
    <location>
        <begin position="35"/>
        <end position="485"/>
    </location>
</feature>
<evidence type="ECO:0000256" key="9">
    <source>
        <dbReference type="ARBA" id="ARBA00022989"/>
    </source>
</evidence>
<feature type="transmembrane region" description="Helical" evidence="12">
    <location>
        <begin position="269"/>
        <end position="291"/>
    </location>
</feature>
<evidence type="ECO:0000256" key="10">
    <source>
        <dbReference type="ARBA" id="ARBA00023065"/>
    </source>
</evidence>
<evidence type="ECO:0000256" key="8">
    <source>
        <dbReference type="ARBA" id="ARBA00022958"/>
    </source>
</evidence>
<keyword evidence="9 12" id="KW-1133">Transmembrane helix</keyword>
<keyword evidence="6 12" id="KW-0812">Transmembrane</keyword>
<organism evidence="16 17">
    <name type="scientific">Caballeronia glebae</name>
    <dbReference type="NCBI Taxonomy" id="1777143"/>
    <lineage>
        <taxon>Bacteria</taxon>
        <taxon>Pseudomonadati</taxon>
        <taxon>Pseudomonadota</taxon>
        <taxon>Betaproteobacteria</taxon>
        <taxon>Burkholderiales</taxon>
        <taxon>Burkholderiaceae</taxon>
        <taxon>Caballeronia</taxon>
    </lineage>
</organism>
<dbReference type="InterPro" id="IPR053951">
    <property type="entry name" value="K_trans_N"/>
</dbReference>
<feature type="transmembrane region" description="Helical" evidence="12">
    <location>
        <begin position="446"/>
        <end position="464"/>
    </location>
</feature>
<evidence type="ECO:0000256" key="7">
    <source>
        <dbReference type="ARBA" id="ARBA00022847"/>
    </source>
</evidence>
<evidence type="ECO:0000313" key="16">
    <source>
        <dbReference type="EMBL" id="SAK62405.1"/>
    </source>
</evidence>
<dbReference type="GO" id="GO:0015079">
    <property type="term" value="F:potassium ion transmembrane transporter activity"/>
    <property type="evidence" value="ECO:0007669"/>
    <property type="project" value="UniProtKB-UniRule"/>
</dbReference>
<evidence type="ECO:0000256" key="6">
    <source>
        <dbReference type="ARBA" id="ARBA00022692"/>
    </source>
</evidence>
<comment type="function">
    <text evidence="12">Transport of potassium into the cell. Likely operates as a K(+):H(+) symporter.</text>
</comment>
<dbReference type="Pfam" id="PF02705">
    <property type="entry name" value="K_trans"/>
    <property type="match status" value="1"/>
</dbReference>
<feature type="transmembrane region" description="Helical" evidence="12">
    <location>
        <begin position="225"/>
        <end position="249"/>
    </location>
</feature>
<dbReference type="GO" id="GO:0015293">
    <property type="term" value="F:symporter activity"/>
    <property type="evidence" value="ECO:0007669"/>
    <property type="project" value="UniProtKB-UniRule"/>
</dbReference>
<feature type="transmembrane region" description="Helical" evidence="12">
    <location>
        <begin position="387"/>
        <end position="409"/>
    </location>
</feature>
<feature type="transmembrane region" description="Helical" evidence="12">
    <location>
        <begin position="163"/>
        <end position="181"/>
    </location>
</feature>
<feature type="region of interest" description="Disordered" evidence="13">
    <location>
        <begin position="1"/>
        <end position="27"/>
    </location>
</feature>
<evidence type="ECO:0000256" key="11">
    <source>
        <dbReference type="ARBA" id="ARBA00023136"/>
    </source>
</evidence>
<keyword evidence="5 12" id="KW-0633">Potassium transport</keyword>
<keyword evidence="8 12" id="KW-0630">Potassium</keyword>
<comment type="catalytic activity">
    <reaction evidence="12">
        <text>K(+)(in) + H(+)(in) = K(+)(out) + H(+)(out)</text>
        <dbReference type="Rhea" id="RHEA:28490"/>
        <dbReference type="ChEBI" id="CHEBI:15378"/>
        <dbReference type="ChEBI" id="CHEBI:29103"/>
    </reaction>
</comment>
<dbReference type="RefSeq" id="WP_235023314.1">
    <property type="nucleotide sequence ID" value="NZ_FCOJ02000020.1"/>
</dbReference>
<keyword evidence="3 12" id="KW-0813">Transport</keyword>
<evidence type="ECO:0000256" key="1">
    <source>
        <dbReference type="ARBA" id="ARBA00004141"/>
    </source>
</evidence>
<comment type="similarity">
    <text evidence="2 12">Belongs to the HAK/KUP transporter (TC 2.A.72) family.</text>
</comment>
<keyword evidence="7 12" id="KW-0769">Symport</keyword>
<evidence type="ECO:0000256" key="2">
    <source>
        <dbReference type="ARBA" id="ARBA00007019"/>
    </source>
</evidence>
<dbReference type="PANTHER" id="PTHR30540">
    <property type="entry name" value="OSMOTIC STRESS POTASSIUM TRANSPORTER"/>
    <property type="match status" value="1"/>
</dbReference>
<keyword evidence="4 12" id="KW-1003">Cell membrane</keyword>
<keyword evidence="11 12" id="KW-0472">Membrane</keyword>
<feature type="transmembrane region" description="Helical" evidence="12">
    <location>
        <begin position="32"/>
        <end position="55"/>
    </location>
</feature>
<feature type="transmembrane region" description="Helical" evidence="12">
    <location>
        <begin position="125"/>
        <end position="143"/>
    </location>
</feature>
<feature type="transmembrane region" description="Helical" evidence="12">
    <location>
        <begin position="67"/>
        <end position="86"/>
    </location>
</feature>
<dbReference type="InterPro" id="IPR053952">
    <property type="entry name" value="K_trans_C"/>
</dbReference>
<gene>
    <name evidence="12" type="primary">kup</name>
    <name evidence="16" type="ORF">AWB82_03158</name>
</gene>
<reference evidence="16" key="1">
    <citation type="submission" date="2016-01" db="EMBL/GenBank/DDBJ databases">
        <authorList>
            <person name="Peeters C."/>
        </authorList>
    </citation>
    <scope>NUCLEOTIDE SEQUENCE [LARGE SCALE GENOMIC DNA]</scope>
    <source>
        <strain evidence="16">LMG 29325</strain>
    </source>
</reference>
<dbReference type="EMBL" id="FCOJ02000020">
    <property type="protein sequence ID" value="SAK62405.1"/>
    <property type="molecule type" value="Genomic_DNA"/>
</dbReference>
<comment type="subcellular location">
    <subcellularLocation>
        <location evidence="12">Cell membrane</location>
        <topology evidence="12">Multi-pass membrane protein</topology>
    </subcellularLocation>
    <subcellularLocation>
        <location evidence="1">Membrane</location>
        <topology evidence="1">Multi-pass membrane protein</topology>
    </subcellularLocation>
</comment>
<dbReference type="AlphaFoldDB" id="A0A158AXA8"/>
<keyword evidence="17" id="KW-1185">Reference proteome</keyword>
<evidence type="ECO:0000256" key="5">
    <source>
        <dbReference type="ARBA" id="ARBA00022538"/>
    </source>
</evidence>
<evidence type="ECO:0000256" key="12">
    <source>
        <dbReference type="HAMAP-Rule" id="MF_01522"/>
    </source>
</evidence>
<evidence type="ECO:0000256" key="3">
    <source>
        <dbReference type="ARBA" id="ARBA00022448"/>
    </source>
</evidence>
<feature type="domain" description="K+ potassium transporter C-terminal" evidence="15">
    <location>
        <begin position="499"/>
        <end position="649"/>
    </location>
</feature>